<feature type="signal peptide" evidence="1">
    <location>
        <begin position="1"/>
        <end position="20"/>
    </location>
</feature>
<evidence type="ECO:0000256" key="1">
    <source>
        <dbReference type="SAM" id="SignalP"/>
    </source>
</evidence>
<accession>A0A8T1VX10</accession>
<keyword evidence="4" id="KW-1185">Reference proteome</keyword>
<evidence type="ECO:0000313" key="3">
    <source>
        <dbReference type="EMBL" id="KAG7385867.1"/>
    </source>
</evidence>
<keyword evidence="1" id="KW-0732">Signal</keyword>
<feature type="chain" id="PRO_5035735587" description="PexRD2 WYL domain-containing protein" evidence="1">
    <location>
        <begin position="21"/>
        <end position="160"/>
    </location>
</feature>
<dbReference type="AlphaFoldDB" id="A0A8T1VX10"/>
<comment type="caution">
    <text evidence="3">The sequence shown here is derived from an EMBL/GenBank/DDBJ whole genome shotgun (WGS) entry which is preliminary data.</text>
</comment>
<dbReference type="EMBL" id="JAGDFL010000533">
    <property type="protein sequence ID" value="KAG7385867.1"/>
    <property type="molecule type" value="Genomic_DNA"/>
</dbReference>
<protein>
    <recommendedName>
        <fullName evidence="2">PexRD2 WYL domain-containing protein</fullName>
    </recommendedName>
</protein>
<organism evidence="3 4">
    <name type="scientific">Phytophthora boehmeriae</name>
    <dbReference type="NCBI Taxonomy" id="109152"/>
    <lineage>
        <taxon>Eukaryota</taxon>
        <taxon>Sar</taxon>
        <taxon>Stramenopiles</taxon>
        <taxon>Oomycota</taxon>
        <taxon>Peronosporomycetes</taxon>
        <taxon>Peronosporales</taxon>
        <taxon>Peronosporaceae</taxon>
        <taxon>Phytophthora</taxon>
    </lineage>
</organism>
<dbReference type="InterPro" id="IPR040691">
    <property type="entry name" value="PexRD2_WYL"/>
</dbReference>
<evidence type="ECO:0000313" key="4">
    <source>
        <dbReference type="Proteomes" id="UP000693981"/>
    </source>
</evidence>
<name>A0A8T1VX10_9STRA</name>
<dbReference type="Pfam" id="PF18488">
    <property type="entry name" value="WYL_3"/>
    <property type="match status" value="1"/>
</dbReference>
<proteinExistence type="predicted"/>
<evidence type="ECO:0000259" key="2">
    <source>
        <dbReference type="Pfam" id="PF18488"/>
    </source>
</evidence>
<feature type="domain" description="PexRD2 WYL" evidence="2">
    <location>
        <begin position="93"/>
        <end position="154"/>
    </location>
</feature>
<gene>
    <name evidence="3" type="ORF">PHYBOEH_008869</name>
</gene>
<reference evidence="3" key="1">
    <citation type="submission" date="2021-02" db="EMBL/GenBank/DDBJ databases">
        <authorList>
            <person name="Palmer J.M."/>
        </authorList>
    </citation>
    <scope>NUCLEOTIDE SEQUENCE</scope>
    <source>
        <strain evidence="3">SCRP23</strain>
    </source>
</reference>
<sequence length="160" mass="17372">MRTCYLLLAVVTTALESTKATVFAVANSKEIKNAGAISSLDTAPSTPSLSVRDRSRALRGTGIDNLDSLDDLDLDGVEGEGAAKMSLQDDEERGLTPAKMKKMRKNGMTKEDYASKLGISDKIASIMAGGPGLTQFLQTHKYQKYKTYMNYLIEAKKKGK</sequence>
<dbReference type="OrthoDB" id="95103at2759"/>
<dbReference type="Proteomes" id="UP000693981">
    <property type="component" value="Unassembled WGS sequence"/>
</dbReference>